<dbReference type="KEGG" id="asc:ASAC_0653"/>
<evidence type="ECO:0000313" key="2">
    <source>
        <dbReference type="Proteomes" id="UP000000346"/>
    </source>
</evidence>
<dbReference type="SUPFAM" id="SSF88713">
    <property type="entry name" value="Glycoside hydrolase/deacetylase"/>
    <property type="match status" value="1"/>
</dbReference>
<protein>
    <submittedName>
        <fullName evidence="1">Uncharacterized protein</fullName>
    </submittedName>
</protein>
<keyword evidence="2" id="KW-1185">Reference proteome</keyword>
<proteinExistence type="predicted"/>
<dbReference type="EMBL" id="CP001742">
    <property type="protein sequence ID" value="ADL19059.1"/>
    <property type="molecule type" value="Genomic_DNA"/>
</dbReference>
<dbReference type="HOGENOM" id="CLU_3210561_0_0_2"/>
<dbReference type="Gene3D" id="3.20.20.370">
    <property type="entry name" value="Glycoside hydrolase/deacetylase"/>
    <property type="match status" value="1"/>
</dbReference>
<accession>D9Q171</accession>
<dbReference type="InterPro" id="IPR011330">
    <property type="entry name" value="Glyco_hydro/deAcase_b/a-brl"/>
</dbReference>
<sequence>MGPGRIRALREFIKYIKSFDDVWMARRDEIAEFWVKNFGKQVPG</sequence>
<dbReference type="GeneID" id="78823896"/>
<organism evidence="1 2">
    <name type="scientific">Acidilobus saccharovorans (strain DSM 16705 / JCM 18335 / VKM B-2471 / 345-15)</name>
    <dbReference type="NCBI Taxonomy" id="666510"/>
    <lineage>
        <taxon>Archaea</taxon>
        <taxon>Thermoproteota</taxon>
        <taxon>Thermoprotei</taxon>
        <taxon>Acidilobales</taxon>
        <taxon>Acidilobaceae</taxon>
        <taxon>Acidilobus</taxon>
    </lineage>
</organism>
<dbReference type="AlphaFoldDB" id="D9Q171"/>
<dbReference type="STRING" id="666510.ASAC_0653"/>
<evidence type="ECO:0000313" key="1">
    <source>
        <dbReference type="EMBL" id="ADL19059.1"/>
    </source>
</evidence>
<name>D9Q171_ACIS3</name>
<dbReference type="InParanoid" id="D9Q171"/>
<dbReference type="GO" id="GO:0005975">
    <property type="term" value="P:carbohydrate metabolic process"/>
    <property type="evidence" value="ECO:0007669"/>
    <property type="project" value="InterPro"/>
</dbReference>
<gene>
    <name evidence="1" type="ordered locus">ASAC_0653</name>
</gene>
<reference evidence="1 2" key="1">
    <citation type="journal article" date="2010" name="Appl. Environ. Microbiol.">
        <title>The genome sequence of the crenarchaeon Acidilobus saccharovorans supports a new order, Acidilobales, and suggests an important ecological role in terrestrial acidic hot springs.</title>
        <authorList>
            <person name="Mardanov A.V."/>
            <person name="Svetlitchnyi V.A."/>
            <person name="Beletsky A.V."/>
            <person name="Prokofeva M.I."/>
            <person name="Bonch-Osmolovskaya E.A."/>
            <person name="Ravin N.V."/>
            <person name="Skryabin K.G."/>
        </authorList>
    </citation>
    <scope>NUCLEOTIDE SEQUENCE [LARGE SCALE GENOMIC DNA]</scope>
    <source>
        <strain evidence="2">DSM 16705 / JCM 18335 / VKM B-2471 / 345-15</strain>
    </source>
</reference>
<dbReference type="Proteomes" id="UP000000346">
    <property type="component" value="Chromosome"/>
</dbReference>
<dbReference type="RefSeq" id="WP_013266571.1">
    <property type="nucleotide sequence ID" value="NC_014374.1"/>
</dbReference>